<dbReference type="EMBL" id="JGDJ01000157">
    <property type="protein sequence ID" value="EXZ29600.1"/>
    <property type="molecule type" value="Genomic_DNA"/>
</dbReference>
<organism evidence="2 3">
    <name type="scientific">Bacteroides fragilis str. S36L11</name>
    <dbReference type="NCBI Taxonomy" id="1339327"/>
    <lineage>
        <taxon>Bacteria</taxon>
        <taxon>Pseudomonadati</taxon>
        <taxon>Bacteroidota</taxon>
        <taxon>Bacteroidia</taxon>
        <taxon>Bacteroidales</taxon>
        <taxon>Bacteroidaceae</taxon>
        <taxon>Bacteroides</taxon>
    </lineage>
</organism>
<dbReference type="InterPro" id="IPR049214">
    <property type="entry name" value="DUF6808"/>
</dbReference>
<reference evidence="2 3" key="1">
    <citation type="submission" date="2014-02" db="EMBL/GenBank/DDBJ databases">
        <authorList>
            <person name="Sears C."/>
            <person name="Carroll K."/>
            <person name="Sack B.R."/>
            <person name="Qadri F."/>
            <person name="Myers L.L."/>
            <person name="Chung G.-T."/>
            <person name="Escheverria P."/>
            <person name="Fraser C.M."/>
            <person name="Sadzewicz L."/>
            <person name="Shefchek K.A."/>
            <person name="Tallon L."/>
            <person name="Das S.P."/>
            <person name="Daugherty S."/>
            <person name="Mongodin E.F."/>
        </authorList>
    </citation>
    <scope>NUCLEOTIDE SEQUENCE [LARGE SCALE GENOMIC DNA]</scope>
    <source>
        <strain evidence="2 3">S36L11</strain>
    </source>
</reference>
<dbReference type="RefSeq" id="WP_032557335.1">
    <property type="nucleotide sequence ID" value="NZ_JGDJ01000157.1"/>
</dbReference>
<proteinExistence type="predicted"/>
<comment type="caution">
    <text evidence="2">The sequence shown here is derived from an EMBL/GenBank/DDBJ whole genome shotgun (WGS) entry which is preliminary data.</text>
</comment>
<accession>A0A015X680</accession>
<gene>
    <name evidence="2" type="ORF">M136_1159</name>
</gene>
<feature type="domain" description="DUF6808" evidence="1">
    <location>
        <begin position="75"/>
        <end position="152"/>
    </location>
</feature>
<name>A0A015X680_BACFG</name>
<dbReference type="Proteomes" id="UP000022082">
    <property type="component" value="Unassembled WGS sequence"/>
</dbReference>
<dbReference type="AlphaFoldDB" id="A0A015X680"/>
<dbReference type="Pfam" id="PF20647">
    <property type="entry name" value="DUF6808"/>
    <property type="match status" value="1"/>
</dbReference>
<evidence type="ECO:0000259" key="1">
    <source>
        <dbReference type="Pfam" id="PF20647"/>
    </source>
</evidence>
<evidence type="ECO:0000313" key="3">
    <source>
        <dbReference type="Proteomes" id="UP000022082"/>
    </source>
</evidence>
<protein>
    <recommendedName>
        <fullName evidence="1">DUF6808 domain-containing protein</fullName>
    </recommendedName>
</protein>
<dbReference type="PATRIC" id="fig|1339327.3.peg.1812"/>
<sequence>MKSLPYIIIIILVLFIVFRPARVERVPGEVVRDTIITNRIDTVWDTVPVPVYESVVDSFPFVVPVPVPGDTVRDTVYLPITQKIYKDSLYTAYVSGYRAKLDSIEVYSKTRTMFIRERAKRKRFGLGVQVGYGFSGNKASHYVGIGVSYDVFEW</sequence>
<evidence type="ECO:0000313" key="2">
    <source>
        <dbReference type="EMBL" id="EXZ29600.1"/>
    </source>
</evidence>